<evidence type="ECO:0000256" key="1">
    <source>
        <dbReference type="SAM" id="MobiDB-lite"/>
    </source>
</evidence>
<dbReference type="AlphaFoldDB" id="A0A835AUL2"/>
<keyword evidence="4" id="KW-1185">Reference proteome</keyword>
<proteinExistence type="predicted"/>
<keyword evidence="2" id="KW-0472">Membrane</keyword>
<reference evidence="3" key="1">
    <citation type="submission" date="2020-07" db="EMBL/GenBank/DDBJ databases">
        <title>Genome sequence and genetic diversity analysis of an under-domesticated orphan crop, white fonio (Digitaria exilis).</title>
        <authorList>
            <person name="Bennetzen J.L."/>
            <person name="Chen S."/>
            <person name="Ma X."/>
            <person name="Wang X."/>
            <person name="Yssel A.E.J."/>
            <person name="Chaluvadi S.R."/>
            <person name="Johnson M."/>
            <person name="Gangashetty P."/>
            <person name="Hamidou F."/>
            <person name="Sanogo M.D."/>
            <person name="Zwaenepoel A."/>
            <person name="Wallace J."/>
            <person name="Van De Peer Y."/>
            <person name="Van Deynze A."/>
        </authorList>
    </citation>
    <scope>NUCLEOTIDE SEQUENCE</scope>
    <source>
        <tissue evidence="3">Leaves</tissue>
    </source>
</reference>
<evidence type="ECO:0000313" key="4">
    <source>
        <dbReference type="Proteomes" id="UP000636709"/>
    </source>
</evidence>
<dbReference type="PANTHER" id="PTHR33994:SF17">
    <property type="entry name" value="OS01G0655600 PROTEIN"/>
    <property type="match status" value="1"/>
</dbReference>
<dbReference type="EMBL" id="JACEFO010002177">
    <property type="protein sequence ID" value="KAF8675850.1"/>
    <property type="molecule type" value="Genomic_DNA"/>
</dbReference>
<feature type="transmembrane region" description="Helical" evidence="2">
    <location>
        <begin position="36"/>
        <end position="58"/>
    </location>
</feature>
<comment type="caution">
    <text evidence="3">The sequence shown here is derived from an EMBL/GenBank/DDBJ whole genome shotgun (WGS) entry which is preliminary data.</text>
</comment>
<dbReference type="OrthoDB" id="674304at2759"/>
<evidence type="ECO:0000313" key="3">
    <source>
        <dbReference type="EMBL" id="KAF8675850.1"/>
    </source>
</evidence>
<gene>
    <name evidence="3" type="ORF">HU200_047341</name>
</gene>
<keyword evidence="2" id="KW-1133">Transmembrane helix</keyword>
<name>A0A835AUL2_9POAL</name>
<evidence type="ECO:0000256" key="2">
    <source>
        <dbReference type="SAM" id="Phobius"/>
    </source>
</evidence>
<feature type="compositionally biased region" description="Basic and acidic residues" evidence="1">
    <location>
        <begin position="12"/>
        <end position="28"/>
    </location>
</feature>
<sequence length="205" mass="22223">MSQANFSPAHEGVPHSKSSKDSTKASRAPPLDRKDVIVILPLILVSGFLYGWMLVAFAQQVTDVRQPSVHIRVIGVDGLDPLTSPPEPLAFHLAVDADGGVSQGYCSGGGNSMLRVSCHGMVLAWGHVPRFCTGGGRRGDGRVATVLAKAEGTVLREDVRGLVWSEKRKAEFDVEGEVKELGYLRCKAFWFEAKSMEPPKAMCQF</sequence>
<keyword evidence="2" id="KW-0812">Transmembrane</keyword>
<accession>A0A835AUL2</accession>
<organism evidence="3 4">
    <name type="scientific">Digitaria exilis</name>
    <dbReference type="NCBI Taxonomy" id="1010633"/>
    <lineage>
        <taxon>Eukaryota</taxon>
        <taxon>Viridiplantae</taxon>
        <taxon>Streptophyta</taxon>
        <taxon>Embryophyta</taxon>
        <taxon>Tracheophyta</taxon>
        <taxon>Spermatophyta</taxon>
        <taxon>Magnoliopsida</taxon>
        <taxon>Liliopsida</taxon>
        <taxon>Poales</taxon>
        <taxon>Poaceae</taxon>
        <taxon>PACMAD clade</taxon>
        <taxon>Panicoideae</taxon>
        <taxon>Panicodae</taxon>
        <taxon>Paniceae</taxon>
        <taxon>Anthephorinae</taxon>
        <taxon>Digitaria</taxon>
    </lineage>
</organism>
<dbReference type="Proteomes" id="UP000636709">
    <property type="component" value="Unassembled WGS sequence"/>
</dbReference>
<protein>
    <submittedName>
        <fullName evidence="3">Uncharacterized protein</fullName>
    </submittedName>
</protein>
<feature type="region of interest" description="Disordered" evidence="1">
    <location>
        <begin position="1"/>
        <end position="28"/>
    </location>
</feature>
<dbReference type="PANTHER" id="PTHR33994">
    <property type="entry name" value="OS04G0515000 PROTEIN"/>
    <property type="match status" value="1"/>
</dbReference>